<keyword evidence="4 15" id="KW-0012">Acyltransferase</keyword>
<evidence type="ECO:0000313" key="16">
    <source>
        <dbReference type="EMBL" id="OZY86145.1"/>
    </source>
</evidence>
<evidence type="ECO:0000256" key="5">
    <source>
        <dbReference type="ARBA" id="ARBA00050607"/>
    </source>
</evidence>
<keyword evidence="2 15" id="KW-0963">Cytoplasm</keyword>
<keyword evidence="3 15" id="KW-0808">Transferase</keyword>
<accession>A0A266Q8H7</accession>
<evidence type="ECO:0000256" key="1">
    <source>
        <dbReference type="ARBA" id="ARBA00004496"/>
    </source>
</evidence>
<dbReference type="GO" id="GO:0008914">
    <property type="term" value="F:leucyl-tRNA--protein transferase activity"/>
    <property type="evidence" value="ECO:0007669"/>
    <property type="project" value="UniProtKB-UniRule"/>
</dbReference>
<evidence type="ECO:0000256" key="12">
    <source>
        <dbReference type="ARBA" id="ARBA00077136"/>
    </source>
</evidence>
<dbReference type="PANTHER" id="PTHR30098">
    <property type="entry name" value="LEUCYL/PHENYLALANYL-TRNA--PROTEIN TRANSFERASE"/>
    <property type="match status" value="1"/>
</dbReference>
<dbReference type="Pfam" id="PF03588">
    <property type="entry name" value="Leu_Phe_trans"/>
    <property type="match status" value="1"/>
</dbReference>
<evidence type="ECO:0000256" key="9">
    <source>
        <dbReference type="ARBA" id="ARBA00061535"/>
    </source>
</evidence>
<dbReference type="HAMAP" id="MF_00688">
    <property type="entry name" value="Leu_Phe_trans"/>
    <property type="match status" value="1"/>
</dbReference>
<dbReference type="GO" id="GO:0030163">
    <property type="term" value="P:protein catabolic process"/>
    <property type="evidence" value="ECO:0007669"/>
    <property type="project" value="UniProtKB-UniRule"/>
</dbReference>
<evidence type="ECO:0000256" key="10">
    <source>
        <dbReference type="ARBA" id="ARBA00066767"/>
    </source>
</evidence>
<dbReference type="Gene3D" id="3.40.630.70">
    <property type="entry name" value="Leucyl/phenylalanyl-tRNA-protein transferase, C-terminal domain"/>
    <property type="match status" value="1"/>
</dbReference>
<dbReference type="InterPro" id="IPR042221">
    <property type="entry name" value="Leu/Phe-tRNA_Trfase_N"/>
</dbReference>
<dbReference type="InterPro" id="IPR004616">
    <property type="entry name" value="Leu/Phe-tRNA_Trfase"/>
</dbReference>
<dbReference type="PANTHER" id="PTHR30098:SF2">
    <property type="entry name" value="LEUCYL_PHENYLALANYL-TRNA--PROTEIN TRANSFERASE"/>
    <property type="match status" value="1"/>
</dbReference>
<evidence type="ECO:0000256" key="8">
    <source>
        <dbReference type="ARBA" id="ARBA00054043"/>
    </source>
</evidence>
<comment type="similarity">
    <text evidence="9 15">Belongs to the L/F-transferase family.</text>
</comment>
<evidence type="ECO:0000256" key="6">
    <source>
        <dbReference type="ARBA" id="ARBA00050652"/>
    </source>
</evidence>
<dbReference type="FunFam" id="3.30.70.3550:FF:000001">
    <property type="entry name" value="Leucyl/phenylalanyl-tRNA--protein transferase"/>
    <property type="match status" value="1"/>
</dbReference>
<protein>
    <recommendedName>
        <fullName evidence="11 15">Leucyl/phenylalanyl-tRNA--protein transferase</fullName>
        <ecNumber evidence="10 15">2.3.2.6</ecNumber>
    </recommendedName>
    <alternativeName>
        <fullName evidence="12 15">L/F-transferase</fullName>
    </alternativeName>
    <alternativeName>
        <fullName evidence="13 15">Leucyltransferase</fullName>
    </alternativeName>
    <alternativeName>
        <fullName evidence="14 15">Phenyalanyltransferase</fullName>
    </alternativeName>
</protein>
<evidence type="ECO:0000256" key="13">
    <source>
        <dbReference type="ARBA" id="ARBA00077165"/>
    </source>
</evidence>
<evidence type="ECO:0000256" key="4">
    <source>
        <dbReference type="ARBA" id="ARBA00023315"/>
    </source>
</evidence>
<dbReference type="InterPro" id="IPR042203">
    <property type="entry name" value="Leu/Phe-tRNA_Trfase_C"/>
</dbReference>
<evidence type="ECO:0000256" key="14">
    <source>
        <dbReference type="ARBA" id="ARBA00083640"/>
    </source>
</evidence>
<comment type="catalytic activity">
    <reaction evidence="5 15">
        <text>L-phenylalanyl-tRNA(Phe) + an N-terminal L-alpha-aminoacyl-[protein] = an N-terminal L-phenylalanyl-L-alpha-aminoacyl-[protein] + tRNA(Phe)</text>
        <dbReference type="Rhea" id="RHEA:43632"/>
        <dbReference type="Rhea" id="RHEA-COMP:9668"/>
        <dbReference type="Rhea" id="RHEA-COMP:9699"/>
        <dbReference type="Rhea" id="RHEA-COMP:10636"/>
        <dbReference type="Rhea" id="RHEA-COMP:10637"/>
        <dbReference type="ChEBI" id="CHEBI:78442"/>
        <dbReference type="ChEBI" id="CHEBI:78531"/>
        <dbReference type="ChEBI" id="CHEBI:78597"/>
        <dbReference type="ChEBI" id="CHEBI:83561"/>
        <dbReference type="EC" id="2.3.2.6"/>
    </reaction>
</comment>
<organism evidence="16 17">
    <name type="scientific">Cellvibrio mixtus</name>
    <dbReference type="NCBI Taxonomy" id="39650"/>
    <lineage>
        <taxon>Bacteria</taxon>
        <taxon>Pseudomonadati</taxon>
        <taxon>Pseudomonadota</taxon>
        <taxon>Gammaproteobacteria</taxon>
        <taxon>Cellvibrionales</taxon>
        <taxon>Cellvibrionaceae</taxon>
        <taxon>Cellvibrio</taxon>
    </lineage>
</organism>
<evidence type="ECO:0000256" key="11">
    <source>
        <dbReference type="ARBA" id="ARBA00074372"/>
    </source>
</evidence>
<dbReference type="NCBIfam" id="TIGR00667">
    <property type="entry name" value="aat"/>
    <property type="match status" value="1"/>
</dbReference>
<comment type="subcellular location">
    <subcellularLocation>
        <location evidence="1 15">Cytoplasm</location>
    </subcellularLocation>
</comment>
<keyword evidence="17" id="KW-1185">Reference proteome</keyword>
<evidence type="ECO:0000313" key="17">
    <source>
        <dbReference type="Proteomes" id="UP000216101"/>
    </source>
</evidence>
<comment type="catalytic activity">
    <reaction evidence="7 15">
        <text>N-terminal L-lysyl-[protein] + L-leucyl-tRNA(Leu) = N-terminal L-leucyl-L-lysyl-[protein] + tRNA(Leu) + H(+)</text>
        <dbReference type="Rhea" id="RHEA:12340"/>
        <dbReference type="Rhea" id="RHEA-COMP:9613"/>
        <dbReference type="Rhea" id="RHEA-COMP:9622"/>
        <dbReference type="Rhea" id="RHEA-COMP:12670"/>
        <dbReference type="Rhea" id="RHEA-COMP:12671"/>
        <dbReference type="ChEBI" id="CHEBI:15378"/>
        <dbReference type="ChEBI" id="CHEBI:65249"/>
        <dbReference type="ChEBI" id="CHEBI:78442"/>
        <dbReference type="ChEBI" id="CHEBI:78494"/>
        <dbReference type="ChEBI" id="CHEBI:133043"/>
        <dbReference type="EC" id="2.3.2.6"/>
    </reaction>
</comment>
<dbReference type="AlphaFoldDB" id="A0A266Q8H7"/>
<dbReference type="Gene3D" id="3.30.70.3550">
    <property type="entry name" value="Leucyl/phenylalanyl-tRNA-protein transferase, N-terminal domain"/>
    <property type="match status" value="1"/>
</dbReference>
<evidence type="ECO:0000256" key="2">
    <source>
        <dbReference type="ARBA" id="ARBA00022490"/>
    </source>
</evidence>
<comment type="function">
    <text evidence="8 15">Functions in the N-end rule pathway of protein degradation where it conjugates Leu, Phe and, less efficiently, Met from aminoacyl-tRNAs to the N-termini of proteins containing an N-terminal arginine or lysine.</text>
</comment>
<dbReference type="STRING" id="1209072.GCA_000766945_02662"/>
<evidence type="ECO:0000256" key="7">
    <source>
        <dbReference type="ARBA" id="ARBA00051538"/>
    </source>
</evidence>
<dbReference type="GO" id="GO:0005737">
    <property type="term" value="C:cytoplasm"/>
    <property type="evidence" value="ECO:0007669"/>
    <property type="project" value="UniProtKB-SubCell"/>
</dbReference>
<reference evidence="17" key="1">
    <citation type="submission" date="2017-05" db="EMBL/GenBank/DDBJ databases">
        <authorList>
            <person name="Barney B.M."/>
        </authorList>
    </citation>
    <scope>NUCLEOTIDE SEQUENCE [LARGE SCALE GENOMIC DNA]</scope>
    <source>
        <strain evidence="17">PSBB022</strain>
    </source>
</reference>
<comment type="catalytic activity">
    <reaction evidence="6 15">
        <text>N-terminal L-arginyl-[protein] + L-leucyl-tRNA(Leu) = N-terminal L-leucyl-L-arginyl-[protein] + tRNA(Leu) + H(+)</text>
        <dbReference type="Rhea" id="RHEA:50416"/>
        <dbReference type="Rhea" id="RHEA-COMP:9613"/>
        <dbReference type="Rhea" id="RHEA-COMP:9622"/>
        <dbReference type="Rhea" id="RHEA-COMP:12672"/>
        <dbReference type="Rhea" id="RHEA-COMP:12673"/>
        <dbReference type="ChEBI" id="CHEBI:15378"/>
        <dbReference type="ChEBI" id="CHEBI:64719"/>
        <dbReference type="ChEBI" id="CHEBI:78442"/>
        <dbReference type="ChEBI" id="CHEBI:78494"/>
        <dbReference type="ChEBI" id="CHEBI:133044"/>
        <dbReference type="EC" id="2.3.2.6"/>
    </reaction>
</comment>
<dbReference type="EMBL" id="NHNI01000001">
    <property type="protein sequence ID" value="OZY86145.1"/>
    <property type="molecule type" value="Genomic_DNA"/>
</dbReference>
<dbReference type="Proteomes" id="UP000216101">
    <property type="component" value="Unassembled WGS sequence"/>
</dbReference>
<gene>
    <name evidence="15" type="primary">aat</name>
    <name evidence="16" type="ORF">CBP51_03690</name>
</gene>
<dbReference type="RefSeq" id="WP_094983896.1">
    <property type="nucleotide sequence ID" value="NZ_NHNI01000001.1"/>
</dbReference>
<name>A0A266Q8H7_9GAMM</name>
<evidence type="ECO:0000256" key="15">
    <source>
        <dbReference type="HAMAP-Rule" id="MF_00688"/>
    </source>
</evidence>
<comment type="caution">
    <text evidence="16">The sequence shown here is derived from an EMBL/GenBank/DDBJ whole genome shotgun (WGS) entry which is preliminary data.</text>
</comment>
<dbReference type="InterPro" id="IPR016181">
    <property type="entry name" value="Acyl_CoA_acyltransferase"/>
</dbReference>
<evidence type="ECO:0000256" key="3">
    <source>
        <dbReference type="ARBA" id="ARBA00022679"/>
    </source>
</evidence>
<dbReference type="SUPFAM" id="SSF55729">
    <property type="entry name" value="Acyl-CoA N-acyltransferases (Nat)"/>
    <property type="match status" value="1"/>
</dbReference>
<proteinExistence type="inferred from homology"/>
<dbReference type="EC" id="2.3.2.6" evidence="10 15"/>
<sequence length="237" mass="26905">MISLHWLDSNTLWFPDPSQALDEPDGLLAAGGDLSPERILAAYHKGIFPWFNPGDPILWWSPNPRTVVFPAQLHISKSLRKTLRKGNYRVSFDCCFETVMRACAAPRSYADGTWISEDIIAGYCALHQRGYAHSVEVWHEDELVGGLYGIALGRVFFGESMFSRADNASKVGFAHLVRQLRAWDFQLIDCQVANDHLFSLGAVEIPRDEFQQMLINFTQEPAVYSLPWSTLAIERWE</sequence>
<dbReference type="FunFam" id="3.40.630.70:FF:000001">
    <property type="entry name" value="Leucyl/phenylalanyl-tRNA--protein transferase"/>
    <property type="match status" value="1"/>
</dbReference>